<keyword evidence="1" id="KW-0812">Transmembrane</keyword>
<reference evidence="2 3" key="1">
    <citation type="journal article" date="2015" name="Nature">
        <title>rRNA introns, odd ribosomes, and small enigmatic genomes across a large radiation of phyla.</title>
        <authorList>
            <person name="Brown C.T."/>
            <person name="Hug L.A."/>
            <person name="Thomas B.C."/>
            <person name="Sharon I."/>
            <person name="Castelle C.J."/>
            <person name="Singh A."/>
            <person name="Wilkins M.J."/>
            <person name="Williams K.H."/>
            <person name="Banfield J.F."/>
        </authorList>
    </citation>
    <scope>NUCLEOTIDE SEQUENCE [LARGE SCALE GENOMIC DNA]</scope>
</reference>
<feature type="transmembrane region" description="Helical" evidence="1">
    <location>
        <begin position="255"/>
        <end position="275"/>
    </location>
</feature>
<evidence type="ECO:0000313" key="3">
    <source>
        <dbReference type="Proteomes" id="UP000034539"/>
    </source>
</evidence>
<evidence type="ECO:0008006" key="4">
    <source>
        <dbReference type="Google" id="ProtNLM"/>
    </source>
</evidence>
<dbReference type="EMBL" id="LBXN01000012">
    <property type="protein sequence ID" value="KKR33730.1"/>
    <property type="molecule type" value="Genomic_DNA"/>
</dbReference>
<name>A0A0G0SG94_9BACT</name>
<keyword evidence="1" id="KW-0472">Membrane</keyword>
<proteinExistence type="predicted"/>
<gene>
    <name evidence="2" type="ORF">UT63_C0012G0009</name>
</gene>
<evidence type="ECO:0000313" key="2">
    <source>
        <dbReference type="EMBL" id="KKR33730.1"/>
    </source>
</evidence>
<dbReference type="AlphaFoldDB" id="A0A0G0SG94"/>
<accession>A0A0G0SG94</accession>
<dbReference type="Proteomes" id="UP000034539">
    <property type="component" value="Unassembled WGS sequence"/>
</dbReference>
<dbReference type="SUPFAM" id="SSF101898">
    <property type="entry name" value="NHL repeat"/>
    <property type="match status" value="1"/>
</dbReference>
<protein>
    <recommendedName>
        <fullName evidence="4">PPM-type phosphatase domain-containing protein</fullName>
    </recommendedName>
</protein>
<evidence type="ECO:0000256" key="1">
    <source>
        <dbReference type="SAM" id="Phobius"/>
    </source>
</evidence>
<keyword evidence="1" id="KW-1133">Transmembrane helix</keyword>
<organism evidence="2 3">
    <name type="scientific">Candidatus Gottesmanbacteria bacterium GW2011_GWC2_39_8</name>
    <dbReference type="NCBI Taxonomy" id="1618450"/>
    <lineage>
        <taxon>Bacteria</taxon>
        <taxon>Candidatus Gottesmaniibacteriota</taxon>
    </lineage>
</organism>
<comment type="caution">
    <text evidence="2">The sequence shown here is derived from an EMBL/GenBank/DDBJ whole genome shotgun (WGS) entry which is preliminary data.</text>
</comment>
<sequence>MNFVVTTAKIAGEINEENWGQVYDKDGNFIILQTKRTDLSATELGKEILTQLIDKIGAVEPRNLAGLKKILDEALNLPEIISLTLSIIESEVLYVAGLHGGEVILKRGDKEVVIATGEESASGFIQKGDIILFSSLKFSEIIPGDAQKELLRKATIEEISENMAQVVIEKENSEGSAALIVHITDIQKISETIAEEVSPIIEEKAEDYSEVGGEEATPRSFSLPLHSPRQIFRKVRQYLFQEEFENEEENKSKKLLSKIALILLLVLFISIFFGVKKDQVPTKNDFSAKLELVQHKYDEATSLMDLNPIRARTVLSDARGTILELKKLYQKGDNGKILDDWLAKIMDKEGQAAKDYKLKDLSVFYDLNLLREGGQGKEIVLYKKKAMILDKSGIIYSLGMEDKKGEIIAGSSIKNASAITIHGGQGYILGSDGITQMDLGSKASKIAVKKDDAWGNISIMRSFGGNLYLVDNAKGSVWKYVSTESGFTERRSYLNPDVSPDLSPVSGMAIDGSLWLLSGEGTLKFTSGRPDQFSYKGLTETISSGGKIFTDDNSKSVYILDSKAGKVFVFDKDGTYQSAYGADEIKGASGLVVIEDLKKIFILKNSKIYTVDIK</sequence>